<dbReference type="AlphaFoldDB" id="A0A9D2BFG3"/>
<reference evidence="1" key="2">
    <citation type="submission" date="2021-04" db="EMBL/GenBank/DDBJ databases">
        <authorList>
            <person name="Gilroy R."/>
        </authorList>
    </citation>
    <scope>NUCLEOTIDE SEQUENCE</scope>
    <source>
        <strain evidence="1">ChiGjej6B6-14162</strain>
    </source>
</reference>
<sequence length="206" mass="23780">MNKIFIEAKDKRTSEYHFLKTILNLFFPDKEVDFIYMDGIGNLFNETNVNQMLQSQIDGNQVLVLADADTKAKGYGYKKRKEEIDSGMLIHGVSFSCFIYPDNQSDGDIETLMEFAARRDLHPVFFDCFEDYEKCVSGVKDSNGQAIYNVPNLKGKLHTYMSAQKLSGRLRNRLGSGDWLFDNRNYWNLDVVALRPLKDFLTENLK</sequence>
<gene>
    <name evidence="1" type="ORF">H9977_06270</name>
</gene>
<dbReference type="Pfam" id="PF11536">
    <property type="entry name" value="DUF3226"/>
    <property type="match status" value="1"/>
</dbReference>
<dbReference type="InterPro" id="IPR024508">
    <property type="entry name" value="DUF3226"/>
</dbReference>
<name>A0A9D2BFG3_9BACT</name>
<evidence type="ECO:0000313" key="1">
    <source>
        <dbReference type="EMBL" id="HIX74620.1"/>
    </source>
</evidence>
<proteinExistence type="predicted"/>
<protein>
    <submittedName>
        <fullName evidence="1">Uncharacterized protein</fullName>
    </submittedName>
</protein>
<organism evidence="1 2">
    <name type="scientific">Candidatus Parabacteroides intestinipullorum</name>
    <dbReference type="NCBI Taxonomy" id="2838723"/>
    <lineage>
        <taxon>Bacteria</taxon>
        <taxon>Pseudomonadati</taxon>
        <taxon>Bacteroidota</taxon>
        <taxon>Bacteroidia</taxon>
        <taxon>Bacteroidales</taxon>
        <taxon>Tannerellaceae</taxon>
        <taxon>Parabacteroides</taxon>
    </lineage>
</organism>
<reference evidence="1" key="1">
    <citation type="journal article" date="2021" name="PeerJ">
        <title>Extensive microbial diversity within the chicken gut microbiome revealed by metagenomics and culture.</title>
        <authorList>
            <person name="Gilroy R."/>
            <person name="Ravi A."/>
            <person name="Getino M."/>
            <person name="Pursley I."/>
            <person name="Horton D.L."/>
            <person name="Alikhan N.F."/>
            <person name="Baker D."/>
            <person name="Gharbi K."/>
            <person name="Hall N."/>
            <person name="Watson M."/>
            <person name="Adriaenssens E.M."/>
            <person name="Foster-Nyarko E."/>
            <person name="Jarju S."/>
            <person name="Secka A."/>
            <person name="Antonio M."/>
            <person name="Oren A."/>
            <person name="Chaudhuri R.R."/>
            <person name="La Ragione R."/>
            <person name="Hildebrand F."/>
            <person name="Pallen M.J."/>
        </authorList>
    </citation>
    <scope>NUCLEOTIDE SEQUENCE</scope>
    <source>
        <strain evidence="1">ChiGjej6B6-14162</strain>
    </source>
</reference>
<dbReference type="EMBL" id="DXEL01000044">
    <property type="protein sequence ID" value="HIX74620.1"/>
    <property type="molecule type" value="Genomic_DNA"/>
</dbReference>
<accession>A0A9D2BFG3</accession>
<dbReference type="Proteomes" id="UP000886740">
    <property type="component" value="Unassembled WGS sequence"/>
</dbReference>
<comment type="caution">
    <text evidence="1">The sequence shown here is derived from an EMBL/GenBank/DDBJ whole genome shotgun (WGS) entry which is preliminary data.</text>
</comment>
<evidence type="ECO:0000313" key="2">
    <source>
        <dbReference type="Proteomes" id="UP000886740"/>
    </source>
</evidence>